<keyword evidence="3" id="KW-1185">Reference proteome</keyword>
<protein>
    <submittedName>
        <fullName evidence="2">Uncharacterized protein</fullName>
    </submittedName>
</protein>
<comment type="caution">
    <text evidence="2">The sequence shown here is derived from an EMBL/GenBank/DDBJ whole genome shotgun (WGS) entry which is preliminary data.</text>
</comment>
<proteinExistence type="predicted"/>
<sequence length="120" mass="14318">MAIMIYLSRDIKRYRKTTSSRYKYYDKTDDSEYDKSSQSNSESETDDNEYYQLSKRLMDSEVVNNQIYTTMRKVKDHSRIFKDKVIVSWAVSTLMEILSKSQVREVSTTESNTPEYIKIY</sequence>
<evidence type="ECO:0000256" key="1">
    <source>
        <dbReference type="SAM" id="MobiDB-lite"/>
    </source>
</evidence>
<evidence type="ECO:0000313" key="2">
    <source>
        <dbReference type="EMBL" id="PWW76608.1"/>
    </source>
</evidence>
<organism evidence="2 3">
    <name type="scientific">Tuber magnatum</name>
    <name type="common">white Piedmont truffle</name>
    <dbReference type="NCBI Taxonomy" id="42249"/>
    <lineage>
        <taxon>Eukaryota</taxon>
        <taxon>Fungi</taxon>
        <taxon>Dikarya</taxon>
        <taxon>Ascomycota</taxon>
        <taxon>Pezizomycotina</taxon>
        <taxon>Pezizomycetes</taxon>
        <taxon>Pezizales</taxon>
        <taxon>Tuberaceae</taxon>
        <taxon>Tuber</taxon>
    </lineage>
</organism>
<gene>
    <name evidence="2" type="ORF">C7212DRAFT_343990</name>
</gene>
<reference evidence="2 3" key="1">
    <citation type="submission" date="2018-03" db="EMBL/GenBank/DDBJ databases">
        <title>Genomes of Pezizomycetes fungi and the evolution of truffles.</title>
        <authorList>
            <person name="Murat C."/>
            <person name="Payen T."/>
            <person name="Noel B."/>
            <person name="Kuo A."/>
            <person name="Martin F.M."/>
        </authorList>
    </citation>
    <scope>NUCLEOTIDE SEQUENCE [LARGE SCALE GENOMIC DNA]</scope>
    <source>
        <strain evidence="2">091103-1</strain>
    </source>
</reference>
<feature type="region of interest" description="Disordered" evidence="1">
    <location>
        <begin position="25"/>
        <end position="48"/>
    </location>
</feature>
<dbReference type="EMBL" id="PYWC01000031">
    <property type="protein sequence ID" value="PWW76608.1"/>
    <property type="molecule type" value="Genomic_DNA"/>
</dbReference>
<dbReference type="Proteomes" id="UP000246991">
    <property type="component" value="Unassembled WGS sequence"/>
</dbReference>
<dbReference type="AlphaFoldDB" id="A0A317SQG2"/>
<evidence type="ECO:0000313" key="3">
    <source>
        <dbReference type="Proteomes" id="UP000246991"/>
    </source>
</evidence>
<accession>A0A317SQG2</accession>
<feature type="compositionally biased region" description="Basic and acidic residues" evidence="1">
    <location>
        <begin position="25"/>
        <end position="35"/>
    </location>
</feature>
<name>A0A317SQG2_9PEZI</name>